<dbReference type="Proteomes" id="UP000327493">
    <property type="component" value="Chromosome 7"/>
</dbReference>
<reference evidence="2 3" key="1">
    <citation type="submission" date="2019-08" db="EMBL/GenBank/DDBJ databases">
        <title>A chromosome-level genome assembly, high-density linkage maps, and genome scans reveal the genomic architecture of hybrid incompatibilities underlying speciation via character displacement in darters (Percidae: Etheostominae).</title>
        <authorList>
            <person name="Moran R.L."/>
            <person name="Catchen J.M."/>
            <person name="Fuller R.C."/>
        </authorList>
    </citation>
    <scope>NUCLEOTIDE SEQUENCE [LARGE SCALE GENOMIC DNA]</scope>
    <source>
        <strain evidence="2">EspeVRDwgs_2016</strain>
        <tissue evidence="2">Muscle</tissue>
    </source>
</reference>
<dbReference type="EMBL" id="VOFY01000007">
    <property type="protein sequence ID" value="KAA8591239.1"/>
    <property type="molecule type" value="Genomic_DNA"/>
</dbReference>
<dbReference type="AlphaFoldDB" id="A0A5J5DBX4"/>
<keyword evidence="3" id="KW-1185">Reference proteome</keyword>
<name>A0A5J5DBX4_9PERO</name>
<feature type="region of interest" description="Disordered" evidence="1">
    <location>
        <begin position="46"/>
        <end position="69"/>
    </location>
</feature>
<protein>
    <submittedName>
        <fullName evidence="2">Uncharacterized protein</fullName>
    </submittedName>
</protein>
<evidence type="ECO:0000313" key="3">
    <source>
        <dbReference type="Proteomes" id="UP000327493"/>
    </source>
</evidence>
<proteinExistence type="predicted"/>
<accession>A0A5J5DBX4</accession>
<evidence type="ECO:0000313" key="2">
    <source>
        <dbReference type="EMBL" id="KAA8591239.1"/>
    </source>
</evidence>
<evidence type="ECO:0000256" key="1">
    <source>
        <dbReference type="SAM" id="MobiDB-lite"/>
    </source>
</evidence>
<gene>
    <name evidence="2" type="ORF">FQN60_002182</name>
</gene>
<sequence length="69" mass="7515">MTICIDVTCDCSLFHRKTHGSEILPEPGESGSSRCQKQLFSAPRLVSSSHGFPDSSPAVRRPPLQNNCT</sequence>
<comment type="caution">
    <text evidence="2">The sequence shown here is derived from an EMBL/GenBank/DDBJ whole genome shotgun (WGS) entry which is preliminary data.</text>
</comment>
<organism evidence="2 3">
    <name type="scientific">Etheostoma spectabile</name>
    <name type="common">orangethroat darter</name>
    <dbReference type="NCBI Taxonomy" id="54343"/>
    <lineage>
        <taxon>Eukaryota</taxon>
        <taxon>Metazoa</taxon>
        <taxon>Chordata</taxon>
        <taxon>Craniata</taxon>
        <taxon>Vertebrata</taxon>
        <taxon>Euteleostomi</taxon>
        <taxon>Actinopterygii</taxon>
        <taxon>Neopterygii</taxon>
        <taxon>Teleostei</taxon>
        <taxon>Neoteleostei</taxon>
        <taxon>Acanthomorphata</taxon>
        <taxon>Eupercaria</taxon>
        <taxon>Perciformes</taxon>
        <taxon>Percoidei</taxon>
        <taxon>Percidae</taxon>
        <taxon>Etheostomatinae</taxon>
        <taxon>Etheostoma</taxon>
    </lineage>
</organism>